<dbReference type="AlphaFoldDB" id="A0AAW0BDV8"/>
<dbReference type="EMBL" id="JAYKXP010000130">
    <property type="protein sequence ID" value="KAK7024205.1"/>
    <property type="molecule type" value="Genomic_DNA"/>
</dbReference>
<comment type="caution">
    <text evidence="2">The sequence shown here is derived from an EMBL/GenBank/DDBJ whole genome shotgun (WGS) entry which is preliminary data.</text>
</comment>
<feature type="region of interest" description="Disordered" evidence="1">
    <location>
        <begin position="585"/>
        <end position="675"/>
    </location>
</feature>
<organism evidence="2 3">
    <name type="scientific">Paramarasmius palmivorus</name>
    <dbReference type="NCBI Taxonomy" id="297713"/>
    <lineage>
        <taxon>Eukaryota</taxon>
        <taxon>Fungi</taxon>
        <taxon>Dikarya</taxon>
        <taxon>Basidiomycota</taxon>
        <taxon>Agaricomycotina</taxon>
        <taxon>Agaricomycetes</taxon>
        <taxon>Agaricomycetidae</taxon>
        <taxon>Agaricales</taxon>
        <taxon>Marasmiineae</taxon>
        <taxon>Marasmiaceae</taxon>
        <taxon>Paramarasmius</taxon>
    </lineage>
</organism>
<gene>
    <name evidence="2" type="ORF">VNI00_016513</name>
</gene>
<reference evidence="2 3" key="1">
    <citation type="submission" date="2024-01" db="EMBL/GenBank/DDBJ databases">
        <title>A draft genome for a cacao thread blight-causing isolate of Paramarasmius palmivorus.</title>
        <authorList>
            <person name="Baruah I.K."/>
            <person name="Bukari Y."/>
            <person name="Amoako-Attah I."/>
            <person name="Meinhardt L.W."/>
            <person name="Bailey B.A."/>
            <person name="Cohen S.P."/>
        </authorList>
    </citation>
    <scope>NUCLEOTIDE SEQUENCE [LARGE SCALE GENOMIC DNA]</scope>
    <source>
        <strain evidence="2 3">GH-12</strain>
    </source>
</reference>
<proteinExistence type="predicted"/>
<evidence type="ECO:0000313" key="2">
    <source>
        <dbReference type="EMBL" id="KAK7024205.1"/>
    </source>
</evidence>
<feature type="compositionally biased region" description="Basic and acidic residues" evidence="1">
    <location>
        <begin position="638"/>
        <end position="659"/>
    </location>
</feature>
<feature type="compositionally biased region" description="Low complexity" evidence="1">
    <location>
        <begin position="460"/>
        <end position="477"/>
    </location>
</feature>
<sequence>MNTVPAISSSHPTPQPDDHVNETQAVIKRKQGKADPFKGQLDEVLQPALQEYGEEIKKHKLHLGKGGGRQSDPTSLSNWLNEKIKSISETEQFKTITTDKSKPWLKSLQDKFKNWRNNVFIPDCRNTFIATYADLDGTSSAPLRPGAAHSLLSALRQPATAKGLFVREHGTEIEEHSHTLLKSEPSLNNNGGGARARAITELWQAADQELYQKRVAEGGAVDVDRNRQQFRNVMFDCLKDLCTSGQLGDIELFLLVGSRSDKDGEIDISRIHASSLGGKDEKFLRRPDQNEFSDLLHIAWKEFVARKIPPNVKKLQLCDGLEYDVQDIARISTSVKVSSIAPDVLAEVLETMFQALYFKVRGSPNVPYDDIKANPSTYYDTAQHNHLSTYSSLNPKCLGFGELYDMAQYLQGLQHPFMFSPSEVSGPEPAVAKVSGMAPSATGDATESPDLPATTDYSVSPSTNTSTLAATNASPLSPTTKLFPALPPPAADDSSITQANHVPSSNPKADTHSQLLPATMTAEVHEDINVAPATHELGVDEDNALSPCSELSELVEHDLITAPLDEEQPGNAHLVAIVDSHGVKRAIQSSSDDREASAPVSKRRKGDPVQNSEEDSRTRKGDGVRGSGRRNKWANIGQREKSTRLSRRAEAGVAEEKTVVRKGGRGSAKGSGTRR</sequence>
<protein>
    <submittedName>
        <fullName evidence="2">Uncharacterized protein</fullName>
    </submittedName>
</protein>
<feature type="region of interest" description="Disordered" evidence="1">
    <location>
        <begin position="1"/>
        <end position="22"/>
    </location>
</feature>
<feature type="region of interest" description="Disordered" evidence="1">
    <location>
        <begin position="428"/>
        <end position="512"/>
    </location>
</feature>
<evidence type="ECO:0000256" key="1">
    <source>
        <dbReference type="SAM" id="MobiDB-lite"/>
    </source>
</evidence>
<feature type="compositionally biased region" description="Polar residues" evidence="1">
    <location>
        <begin position="494"/>
        <end position="512"/>
    </location>
</feature>
<evidence type="ECO:0000313" key="3">
    <source>
        <dbReference type="Proteomes" id="UP001383192"/>
    </source>
</evidence>
<feature type="compositionally biased region" description="Polar residues" evidence="1">
    <location>
        <begin position="1"/>
        <end position="12"/>
    </location>
</feature>
<dbReference type="Proteomes" id="UP001383192">
    <property type="component" value="Unassembled WGS sequence"/>
</dbReference>
<feature type="compositionally biased region" description="Basic and acidic residues" evidence="1">
    <location>
        <begin position="614"/>
        <end position="623"/>
    </location>
</feature>
<keyword evidence="3" id="KW-1185">Reference proteome</keyword>
<accession>A0AAW0BDV8</accession>
<name>A0AAW0BDV8_9AGAR</name>